<dbReference type="VEuPathDB" id="FungiDB:CC77DRAFT_1003745"/>
<dbReference type="PANTHER" id="PTHR24148:SF73">
    <property type="entry name" value="HET DOMAIN PROTEIN (AFU_ORTHOLOGUE AFUA_8G01020)"/>
    <property type="match status" value="1"/>
</dbReference>
<evidence type="ECO:0000259" key="2">
    <source>
        <dbReference type="Pfam" id="PF06985"/>
    </source>
</evidence>
<gene>
    <name evidence="3" type="ORF">CC77DRAFT_1003745</name>
</gene>
<name>A0A177E2P1_ALTAL</name>
<sequence>MGQKSSKGKRLRKGQTSYQERCNPTYATYSAEQGNTTVLPTRPGDQLRYTTQHDHPPHRQFYRSQDTSTRKGQNAGCLPPKLASPVSGTAQDSNSPYRPLNRSQNEVRLLKILPPVNNQPNPDRVLEFSNDIVECWLEYESLDRIVELRKGALARSAARKHLADMLLYGIEEGLPDDDGTAGQVAEALKKTIFETMDVELDEDVELPIDSTRRRLLEMFYETNPTMRANMEPPGVLLTGSATKAETWLKTFVWAPLSGNEVHPEKDQGGYFALSYVWSDTKFSMQFLEEEMSRLVRIHQAGGESLDQFLSDVELPEGISLLKPQRSNRPIKLNGSIIQVGPNLESALRSLREIPEVQNGKRVWIDSLCINQKDIEEKSYEVKRMRDIYFHADRVISWLGEDTESAGRVLEMMNTIGGSILTGQDCSKIADWFFSFIESEMGVYVAKFLARPYWSRIWIVQEIVMGSEKSITICGTRRFPTIHILRFASRILDDEVGRNFNPHLTLYTPTNSYSDAVSVGRLLAGLRKLSDLCTLQKNLELLTSESGTGTLWFRTASNNFATDPRDLLYGMMSLLPRDLVLLINVDYSEDNSYKDVMIDFAAAQIHSTRNISWILHRPWSTFPGSQEWPSWVPNLAIPFSYPHFMWNYGTHALQDSKDCESYPTRRVGNHATLTCSGFFIDTVKQSTKSVAAKRFEESQYLIMRPWLLDEIAAQAGIDEWEIRKRNRSNLDQIPEHEPSPELILTSRPYHRYGNVQGLRNAVSECFKRLHLKPHHEHESMFDIPLDIIENAAVAVLPGLTVDKPALHLLQQLLDLFSEIDLWDMTFRDLFLQHGSGTPIPHLRLQGRTALLGRIFTTCTGYVGAALGNVCRGDRVYLLKGCLMPVVLRPSSRLEGAYELVGGVCVPGIMEKKESELMAEGMVPETVMLV</sequence>
<dbReference type="AlphaFoldDB" id="A0A177E2P1"/>
<dbReference type="GeneID" id="29108815"/>
<dbReference type="InterPro" id="IPR052895">
    <property type="entry name" value="HetReg/Transcr_Mod"/>
</dbReference>
<dbReference type="PANTHER" id="PTHR24148">
    <property type="entry name" value="ANKYRIN REPEAT DOMAIN-CONTAINING PROTEIN 39 HOMOLOG-RELATED"/>
    <property type="match status" value="1"/>
</dbReference>
<keyword evidence="4" id="KW-1185">Reference proteome</keyword>
<reference evidence="3 4" key="1">
    <citation type="submission" date="2016-05" db="EMBL/GenBank/DDBJ databases">
        <title>Comparative analysis of secretome profiles of manganese(II)-oxidizing ascomycete fungi.</title>
        <authorList>
            <consortium name="DOE Joint Genome Institute"/>
            <person name="Zeiner C.A."/>
            <person name="Purvine S.O."/>
            <person name="Zink E.M."/>
            <person name="Wu S."/>
            <person name="Pasa-Tolic L."/>
            <person name="Chaput D.L."/>
            <person name="Haridas S."/>
            <person name="Grigoriev I.V."/>
            <person name="Santelli C.M."/>
            <person name="Hansel C.M."/>
        </authorList>
    </citation>
    <scope>NUCLEOTIDE SEQUENCE [LARGE SCALE GENOMIC DNA]</scope>
    <source>
        <strain evidence="3 4">SRC1lrK2f</strain>
    </source>
</reference>
<feature type="compositionally biased region" description="Basic residues" evidence="1">
    <location>
        <begin position="1"/>
        <end position="13"/>
    </location>
</feature>
<feature type="region of interest" description="Disordered" evidence="1">
    <location>
        <begin position="1"/>
        <end position="102"/>
    </location>
</feature>
<dbReference type="Pfam" id="PF26639">
    <property type="entry name" value="Het-6_barrel"/>
    <property type="match status" value="1"/>
</dbReference>
<dbReference type="RefSeq" id="XP_018391101.1">
    <property type="nucleotide sequence ID" value="XM_018523221.1"/>
</dbReference>
<protein>
    <recommendedName>
        <fullName evidence="2">Heterokaryon incompatibility domain-containing protein</fullName>
    </recommendedName>
</protein>
<organism evidence="3 4">
    <name type="scientific">Alternaria alternata</name>
    <name type="common">Alternaria rot fungus</name>
    <name type="synonym">Torula alternata</name>
    <dbReference type="NCBI Taxonomy" id="5599"/>
    <lineage>
        <taxon>Eukaryota</taxon>
        <taxon>Fungi</taxon>
        <taxon>Dikarya</taxon>
        <taxon>Ascomycota</taxon>
        <taxon>Pezizomycotina</taxon>
        <taxon>Dothideomycetes</taxon>
        <taxon>Pleosporomycetidae</taxon>
        <taxon>Pleosporales</taxon>
        <taxon>Pleosporineae</taxon>
        <taxon>Pleosporaceae</taxon>
        <taxon>Alternaria</taxon>
        <taxon>Alternaria sect. Alternaria</taxon>
        <taxon>Alternaria alternata complex</taxon>
    </lineage>
</organism>
<feature type="domain" description="Heterokaryon incompatibility" evidence="2">
    <location>
        <begin position="270"/>
        <end position="461"/>
    </location>
</feature>
<evidence type="ECO:0000313" key="3">
    <source>
        <dbReference type="EMBL" id="OAG25680.1"/>
    </source>
</evidence>
<dbReference type="Pfam" id="PF06985">
    <property type="entry name" value="HET"/>
    <property type="match status" value="1"/>
</dbReference>
<dbReference type="Proteomes" id="UP000077248">
    <property type="component" value="Unassembled WGS sequence"/>
</dbReference>
<evidence type="ECO:0000256" key="1">
    <source>
        <dbReference type="SAM" id="MobiDB-lite"/>
    </source>
</evidence>
<evidence type="ECO:0000313" key="4">
    <source>
        <dbReference type="Proteomes" id="UP000077248"/>
    </source>
</evidence>
<dbReference type="InterPro" id="IPR010730">
    <property type="entry name" value="HET"/>
</dbReference>
<feature type="compositionally biased region" description="Polar residues" evidence="1">
    <location>
        <begin position="62"/>
        <end position="72"/>
    </location>
</feature>
<dbReference type="KEGG" id="aalt:CC77DRAFT_1003745"/>
<feature type="compositionally biased region" description="Polar residues" evidence="1">
    <location>
        <begin position="14"/>
        <end position="39"/>
    </location>
</feature>
<dbReference type="EMBL" id="KV441469">
    <property type="protein sequence ID" value="OAG25680.1"/>
    <property type="molecule type" value="Genomic_DNA"/>
</dbReference>
<accession>A0A177E2P1</accession>
<proteinExistence type="predicted"/>
<feature type="compositionally biased region" description="Polar residues" evidence="1">
    <location>
        <begin position="86"/>
        <end position="102"/>
    </location>
</feature>